<evidence type="ECO:0000313" key="3">
    <source>
        <dbReference type="EMBL" id="TMW68054.1"/>
    </source>
</evidence>
<evidence type="ECO:0000313" key="4">
    <source>
        <dbReference type="Proteomes" id="UP000794436"/>
    </source>
</evidence>
<sequence length="765" mass="89125">MKRKELMALCEKLIQSFNPDKTTIDAHAEEVLRDVETTTDRLFLQQVFYGSYRYRALLKSFLTQFLNANASKVSRNDYTKFMIIAYLAVFRLEEMGMAAFSSLATALEPTSMHVLLSYLFDPERLQGPIKTEWVDVLDEAFVQTELIDKMLASRDQVQQLLDQLYAKAFGRAAAKESLRAAGGVAPVEKKTPTVPVAPKITQPRPRQAAEPIRIPQEIKANPVPANLNAVTLATLQQQQQERKTRIKEDVTKKYDEAAKTMFQLESTAKSNLEKIRQEVEAERDAQLQFDFRAKPAPEFPSKGKEIKLTTAAILREDALFKKKQAKEAQLIHAYEAELRDPMEFYRWQSEMQQQDHEKWKAEVEKRRLEMVQAQYEAIEAAHRARMENREVAIQMKAVSKDLEAQRMMEEQQLEERYRQQMSDIKKIRDVAPREAEERLKEEKHKAREELNEFLAAERERKAAEDALEQAQREDLIRQIRALDRVHREHVVVFDPTETVQLGLLEEMSLAELKERLVVRKAEQQAWEDARRENILTDKQEKDAALEEKVKTLSKLRNAAATANATQRSRKKAMEEAKRREDEERRRQGNLQLAEKLTAQRAAREAQVEKLKQEAEEIAKKRMFLGAAKSMLEESHFDQLKRGAERQVQQRQRSTQEDAITTENVRHRVLSMRTDYRQSQVRQKQEEDATRAAILGKARQDDKTRARDDDEMLRVMVRHERNRFSHAKEVLQNRNVYATKQTQAMTKQARTWSTQSRNQHEDSIKT</sequence>
<dbReference type="EMBL" id="SPLM01000003">
    <property type="protein sequence ID" value="TMW68054.1"/>
    <property type="molecule type" value="Genomic_DNA"/>
</dbReference>
<dbReference type="Proteomes" id="UP000794436">
    <property type="component" value="Unassembled WGS sequence"/>
</dbReference>
<protein>
    <recommendedName>
        <fullName evidence="5">Cilia- and flagella-associated protein 99</fullName>
    </recommendedName>
</protein>
<proteinExistence type="predicted"/>
<keyword evidence="1" id="KW-0175">Coiled coil</keyword>
<feature type="region of interest" description="Disordered" evidence="2">
    <location>
        <begin position="739"/>
        <end position="765"/>
    </location>
</feature>
<dbReference type="PANTHER" id="PTHR34649:SF1">
    <property type="entry name" value="CILIA- AND FLAGELLA-ASSOCIATED PROTEIN 99"/>
    <property type="match status" value="1"/>
</dbReference>
<dbReference type="AlphaFoldDB" id="A0A8K1FP63"/>
<feature type="compositionally biased region" description="Polar residues" evidence="2">
    <location>
        <begin position="739"/>
        <end position="756"/>
    </location>
</feature>
<name>A0A8K1FP63_PYTOL</name>
<feature type="region of interest" description="Disordered" evidence="2">
    <location>
        <begin position="556"/>
        <end position="597"/>
    </location>
</feature>
<dbReference type="InterPro" id="IPR039341">
    <property type="entry name" value="CFAP99"/>
</dbReference>
<feature type="region of interest" description="Disordered" evidence="2">
    <location>
        <begin position="674"/>
        <end position="706"/>
    </location>
</feature>
<feature type="coiled-coil region" evidence="1">
    <location>
        <begin position="410"/>
        <end position="473"/>
    </location>
</feature>
<evidence type="ECO:0008006" key="5">
    <source>
        <dbReference type="Google" id="ProtNLM"/>
    </source>
</evidence>
<gene>
    <name evidence="3" type="ORF">Poli38472_007726</name>
</gene>
<evidence type="ECO:0000256" key="1">
    <source>
        <dbReference type="SAM" id="Coils"/>
    </source>
</evidence>
<evidence type="ECO:0000256" key="2">
    <source>
        <dbReference type="SAM" id="MobiDB-lite"/>
    </source>
</evidence>
<dbReference type="PANTHER" id="PTHR34649">
    <property type="entry name" value="CILIA- AND FLAGELLA-ASSOCIATED PROTEIN 99"/>
    <property type="match status" value="1"/>
</dbReference>
<organism evidence="3 4">
    <name type="scientific">Pythium oligandrum</name>
    <name type="common">Mycoparasitic fungus</name>
    <dbReference type="NCBI Taxonomy" id="41045"/>
    <lineage>
        <taxon>Eukaryota</taxon>
        <taxon>Sar</taxon>
        <taxon>Stramenopiles</taxon>
        <taxon>Oomycota</taxon>
        <taxon>Peronosporomycetes</taxon>
        <taxon>Pythiales</taxon>
        <taxon>Pythiaceae</taxon>
        <taxon>Pythium</taxon>
    </lineage>
</organism>
<feature type="compositionally biased region" description="Basic and acidic residues" evidence="2">
    <location>
        <begin position="697"/>
        <end position="706"/>
    </location>
</feature>
<keyword evidence="4" id="KW-1185">Reference proteome</keyword>
<comment type="caution">
    <text evidence="3">The sequence shown here is derived from an EMBL/GenBank/DDBJ whole genome shotgun (WGS) entry which is preliminary data.</text>
</comment>
<feature type="compositionally biased region" description="Basic and acidic residues" evidence="2">
    <location>
        <begin position="571"/>
        <end position="586"/>
    </location>
</feature>
<reference evidence="3" key="1">
    <citation type="submission" date="2019-03" db="EMBL/GenBank/DDBJ databases">
        <title>Long read genome sequence of the mycoparasitic Pythium oligandrum ATCC 38472 isolated from sugarbeet rhizosphere.</title>
        <authorList>
            <person name="Gaulin E."/>
        </authorList>
    </citation>
    <scope>NUCLEOTIDE SEQUENCE</scope>
    <source>
        <strain evidence="3">ATCC 38472_TT</strain>
    </source>
</reference>
<accession>A0A8K1FP63</accession>
<dbReference type="OrthoDB" id="10262255at2759"/>